<gene>
    <name evidence="1" type="ORF">FGK63_01115</name>
</gene>
<dbReference type="Proteomes" id="UP001193035">
    <property type="component" value="Unassembled WGS sequence"/>
</dbReference>
<proteinExistence type="predicted"/>
<reference evidence="1 2" key="1">
    <citation type="submission" date="2019-05" db="EMBL/GenBank/DDBJ databases">
        <title>Ruegeria sp. nov., isolated from tidal flat.</title>
        <authorList>
            <person name="Kim W."/>
        </authorList>
    </citation>
    <scope>NUCLEOTIDE SEQUENCE [LARGE SCALE GENOMIC DNA]</scope>
    <source>
        <strain evidence="1 2">CAU 1488</strain>
    </source>
</reference>
<organism evidence="1 2">
    <name type="scientific">Ruegeria sediminis</name>
    <dbReference type="NCBI Taxonomy" id="2583820"/>
    <lineage>
        <taxon>Bacteria</taxon>
        <taxon>Pseudomonadati</taxon>
        <taxon>Pseudomonadota</taxon>
        <taxon>Alphaproteobacteria</taxon>
        <taxon>Rhodobacterales</taxon>
        <taxon>Roseobacteraceae</taxon>
        <taxon>Ruegeria</taxon>
    </lineage>
</organism>
<comment type="caution">
    <text evidence="1">The sequence shown here is derived from an EMBL/GenBank/DDBJ whole genome shotgun (WGS) entry which is preliminary data.</text>
</comment>
<evidence type="ECO:0000313" key="2">
    <source>
        <dbReference type="Proteomes" id="UP001193035"/>
    </source>
</evidence>
<keyword evidence="2" id="KW-1185">Reference proteome</keyword>
<protein>
    <submittedName>
        <fullName evidence="1">Uncharacterized protein</fullName>
    </submittedName>
</protein>
<sequence length="71" mass="8021">MTAQDLYKEVERLERKLDGACLDTRLELQPTVSKMVQRMRVQGVAIPSKLLRMDAALCEDAIEASFDNLPV</sequence>
<dbReference type="RefSeq" id="WP_138839758.1">
    <property type="nucleotide sequence ID" value="NZ_VCPD01000001.1"/>
</dbReference>
<name>A0ABY2X403_9RHOB</name>
<evidence type="ECO:0000313" key="1">
    <source>
        <dbReference type="EMBL" id="TMV09699.1"/>
    </source>
</evidence>
<accession>A0ABY2X403</accession>
<dbReference type="EMBL" id="VCPD01000001">
    <property type="protein sequence ID" value="TMV09699.1"/>
    <property type="molecule type" value="Genomic_DNA"/>
</dbReference>